<reference evidence="2" key="1">
    <citation type="journal article" date="2023" name="Insect Mol. Biol.">
        <title>Genome sequencing provides insights into the evolution of gene families encoding plant cell wall-degrading enzymes in longhorned beetles.</title>
        <authorList>
            <person name="Shin N.R."/>
            <person name="Okamura Y."/>
            <person name="Kirsch R."/>
            <person name="Pauchet Y."/>
        </authorList>
    </citation>
    <scope>NUCLEOTIDE SEQUENCE</scope>
    <source>
        <strain evidence="2">AMC_N1</strain>
    </source>
</reference>
<name>A0AAV8XTS6_9CUCU</name>
<comment type="caution">
    <text evidence="2">The sequence shown here is derived from an EMBL/GenBank/DDBJ whole genome shotgun (WGS) entry which is preliminary data.</text>
</comment>
<evidence type="ECO:0000313" key="3">
    <source>
        <dbReference type="Proteomes" id="UP001162162"/>
    </source>
</evidence>
<proteinExistence type="predicted"/>
<sequence>MIPQDQFGHGKNDGVREIPVRRSVLTENFKNLHKSKLSKTRNRSDGRQMIPQDQFGHGKNDGVREIPVRRSLLTENFKKPAQIEVVENSKSFRWSSNDSPRPIRAREDRWRSRNSRPTLRSYGKLEKPALIDVDENSKSLRWASNDSPRPIRELKIPLTPSTRLEYQNVPPDNKNRRISVNYKIYCGPQIIGYGRPKLSTPEQGTASLRYLRDNPFAMARDAVIGTGFPGSQPTASRRVNESELKNYPAAKKNVTHCRTAAAKDNRKIASKCMNNAFTEEYIHQQFELELEYHSHLISYGRQSINVLCGILNNKIIGPIFFNGSLTGVRYLSFLRNSIANLLDDIPLHEACGLWMRANSGARISEYGITAMVIQTFKRVLQSEP</sequence>
<evidence type="ECO:0008006" key="4">
    <source>
        <dbReference type="Google" id="ProtNLM"/>
    </source>
</evidence>
<protein>
    <recommendedName>
        <fullName evidence="4">Ribosomal protein S3</fullName>
    </recommendedName>
</protein>
<feature type="region of interest" description="Disordered" evidence="1">
    <location>
        <begin position="36"/>
        <end position="62"/>
    </location>
</feature>
<dbReference type="Proteomes" id="UP001162162">
    <property type="component" value="Unassembled WGS sequence"/>
</dbReference>
<keyword evidence="3" id="KW-1185">Reference proteome</keyword>
<evidence type="ECO:0000256" key="1">
    <source>
        <dbReference type="SAM" id="MobiDB-lite"/>
    </source>
</evidence>
<organism evidence="2 3">
    <name type="scientific">Aromia moschata</name>
    <dbReference type="NCBI Taxonomy" id="1265417"/>
    <lineage>
        <taxon>Eukaryota</taxon>
        <taxon>Metazoa</taxon>
        <taxon>Ecdysozoa</taxon>
        <taxon>Arthropoda</taxon>
        <taxon>Hexapoda</taxon>
        <taxon>Insecta</taxon>
        <taxon>Pterygota</taxon>
        <taxon>Neoptera</taxon>
        <taxon>Endopterygota</taxon>
        <taxon>Coleoptera</taxon>
        <taxon>Polyphaga</taxon>
        <taxon>Cucujiformia</taxon>
        <taxon>Chrysomeloidea</taxon>
        <taxon>Cerambycidae</taxon>
        <taxon>Cerambycinae</taxon>
        <taxon>Callichromatini</taxon>
        <taxon>Aromia</taxon>
    </lineage>
</organism>
<feature type="region of interest" description="Disordered" evidence="1">
    <location>
        <begin position="92"/>
        <end position="114"/>
    </location>
</feature>
<evidence type="ECO:0000313" key="2">
    <source>
        <dbReference type="EMBL" id="KAJ8942261.1"/>
    </source>
</evidence>
<accession>A0AAV8XTS6</accession>
<gene>
    <name evidence="2" type="ORF">NQ318_008005</name>
</gene>
<dbReference type="EMBL" id="JAPWTK010000335">
    <property type="protein sequence ID" value="KAJ8942261.1"/>
    <property type="molecule type" value="Genomic_DNA"/>
</dbReference>
<dbReference type="AlphaFoldDB" id="A0AAV8XTS6"/>